<organism evidence="1 2">
    <name type="scientific">Flavobacterium agricola</name>
    <dbReference type="NCBI Taxonomy" id="2870839"/>
    <lineage>
        <taxon>Bacteria</taxon>
        <taxon>Pseudomonadati</taxon>
        <taxon>Bacteroidota</taxon>
        <taxon>Flavobacteriia</taxon>
        <taxon>Flavobacteriales</taxon>
        <taxon>Flavobacteriaceae</taxon>
        <taxon>Flavobacterium</taxon>
    </lineage>
</organism>
<reference evidence="1" key="1">
    <citation type="submission" date="2021-08" db="EMBL/GenBank/DDBJ databases">
        <title>Flavobacterium sp. strain CC-SYL302.</title>
        <authorList>
            <person name="Lin S.-Y."/>
            <person name="Lee T.-H."/>
            <person name="Young C.-C."/>
        </authorList>
    </citation>
    <scope>NUCLEOTIDE SEQUENCE</scope>
    <source>
        <strain evidence="1">CC-SYL302</strain>
    </source>
</reference>
<evidence type="ECO:0000313" key="1">
    <source>
        <dbReference type="EMBL" id="UYW00463.1"/>
    </source>
</evidence>
<proteinExistence type="predicted"/>
<evidence type="ECO:0000313" key="2">
    <source>
        <dbReference type="Proteomes" id="UP001163328"/>
    </source>
</evidence>
<name>A0ABY6LZW8_9FLAO</name>
<dbReference type="Proteomes" id="UP001163328">
    <property type="component" value="Chromosome"/>
</dbReference>
<gene>
    <name evidence="1" type="ORF">K5I29_07805</name>
</gene>
<sequence length="77" mass="9241">MSHQITHLTVSQKNDEFTSFCATTLAYNARYILETNATQKQMKSDLHINNWTRNNWDITLQIMQQKRDYFDRENEAK</sequence>
<keyword evidence="2" id="KW-1185">Reference proteome</keyword>
<protein>
    <submittedName>
        <fullName evidence="1">Uncharacterized protein</fullName>
    </submittedName>
</protein>
<dbReference type="RefSeq" id="WP_264432221.1">
    <property type="nucleotide sequence ID" value="NZ_CP081495.1"/>
</dbReference>
<dbReference type="EMBL" id="CP081495">
    <property type="protein sequence ID" value="UYW00463.1"/>
    <property type="molecule type" value="Genomic_DNA"/>
</dbReference>
<accession>A0ABY6LZW8</accession>